<evidence type="ECO:0000313" key="2">
    <source>
        <dbReference type="EMBL" id="AZV43550.1"/>
    </source>
</evidence>
<evidence type="ECO:0000259" key="1">
    <source>
        <dbReference type="Pfam" id="PF00462"/>
    </source>
</evidence>
<proteinExistence type="predicted"/>
<dbReference type="Pfam" id="PF00462">
    <property type="entry name" value="Glutaredoxin"/>
    <property type="match status" value="1"/>
</dbReference>
<dbReference type="InterPro" id="IPR002109">
    <property type="entry name" value="Glutaredoxin"/>
</dbReference>
<dbReference type="AlphaFoldDB" id="A0A3Q9RPR4"/>
<dbReference type="SUPFAM" id="SSF52833">
    <property type="entry name" value="Thioredoxin-like"/>
    <property type="match status" value="1"/>
</dbReference>
<reference evidence="2 3" key="1">
    <citation type="submission" date="2018-01" db="EMBL/GenBank/DDBJ databases">
        <title>Bacillus asahii Genome sequencing and assembly.</title>
        <authorList>
            <person name="Jiang H."/>
            <person name="Feng Y."/>
            <person name="Zhao F."/>
            <person name="Lin X."/>
        </authorList>
    </citation>
    <scope>NUCLEOTIDE SEQUENCE [LARGE SCALE GENOMIC DNA]</scope>
    <source>
        <strain evidence="2 3">OM18</strain>
    </source>
</reference>
<organism evidence="2 3">
    <name type="scientific">Peribacillus asahii</name>
    <dbReference type="NCBI Taxonomy" id="228899"/>
    <lineage>
        <taxon>Bacteria</taxon>
        <taxon>Bacillati</taxon>
        <taxon>Bacillota</taxon>
        <taxon>Bacilli</taxon>
        <taxon>Bacillales</taxon>
        <taxon>Bacillaceae</taxon>
        <taxon>Peribacillus</taxon>
    </lineage>
</organism>
<dbReference type="Gene3D" id="3.40.30.10">
    <property type="entry name" value="Glutaredoxin"/>
    <property type="match status" value="1"/>
</dbReference>
<name>A0A3Q9RPR4_9BACI</name>
<dbReference type="KEGG" id="pasa:BAOM_2941"/>
<gene>
    <name evidence="2" type="ORF">BAOM_2941</name>
</gene>
<dbReference type="EMBL" id="CP026095">
    <property type="protein sequence ID" value="AZV43550.1"/>
    <property type="molecule type" value="Genomic_DNA"/>
</dbReference>
<dbReference type="Proteomes" id="UP000283095">
    <property type="component" value="Chromosome"/>
</dbReference>
<evidence type="ECO:0000313" key="3">
    <source>
        <dbReference type="Proteomes" id="UP000283095"/>
    </source>
</evidence>
<dbReference type="RefSeq" id="WP_306821264.1">
    <property type="nucleotide sequence ID" value="NZ_CP026095.1"/>
</dbReference>
<feature type="domain" description="Glutaredoxin" evidence="1">
    <location>
        <begin position="9"/>
        <end position="41"/>
    </location>
</feature>
<dbReference type="InterPro" id="IPR036249">
    <property type="entry name" value="Thioredoxin-like_sf"/>
</dbReference>
<protein>
    <submittedName>
        <fullName evidence="2">SPBc2 prophage-derived thioredoxin-like protein yosR</fullName>
    </submittedName>
</protein>
<accession>A0A3Q9RPR4</accession>
<sequence length="45" mass="5155">MSKIIKLEKPNCNPCGMVSSFLNDQGVEYEAFNVMENPEMELNME</sequence>